<dbReference type="AlphaFoldDB" id="A0A1F6DCP2"/>
<evidence type="ECO:0000256" key="4">
    <source>
        <dbReference type="ARBA" id="ARBA00022664"/>
    </source>
</evidence>
<keyword evidence="9" id="KW-0479">Metal-binding</keyword>
<dbReference type="SMART" id="SM00358">
    <property type="entry name" value="DSRM"/>
    <property type="match status" value="1"/>
</dbReference>
<dbReference type="GO" id="GO:0008033">
    <property type="term" value="P:tRNA processing"/>
    <property type="evidence" value="ECO:0007669"/>
    <property type="project" value="UniProtKB-KW"/>
</dbReference>
<feature type="domain" description="RNase III" evidence="11">
    <location>
        <begin position="3"/>
        <end position="132"/>
    </location>
</feature>
<dbReference type="NCBIfam" id="TIGR02191">
    <property type="entry name" value="RNaseIII"/>
    <property type="match status" value="1"/>
</dbReference>
<evidence type="ECO:0000313" key="13">
    <source>
        <dbReference type="Proteomes" id="UP000178794"/>
    </source>
</evidence>
<dbReference type="GO" id="GO:0019843">
    <property type="term" value="F:rRNA binding"/>
    <property type="evidence" value="ECO:0007669"/>
    <property type="project" value="UniProtKB-KW"/>
</dbReference>
<dbReference type="Gene3D" id="1.10.1520.10">
    <property type="entry name" value="Ribonuclease III domain"/>
    <property type="match status" value="1"/>
</dbReference>
<gene>
    <name evidence="9" type="primary">rnc</name>
    <name evidence="12" type="ORF">A3C89_01610</name>
</gene>
<organism evidence="12 13">
    <name type="scientific">Candidatus Kaiserbacteria bacterium RIFCSPHIGHO2_02_FULL_50_50</name>
    <dbReference type="NCBI Taxonomy" id="1798492"/>
    <lineage>
        <taxon>Bacteria</taxon>
        <taxon>Candidatus Kaiseribacteriota</taxon>
    </lineage>
</organism>
<evidence type="ECO:0000313" key="12">
    <source>
        <dbReference type="EMBL" id="OGG59087.1"/>
    </source>
</evidence>
<dbReference type="STRING" id="1798492.A3C89_01610"/>
<keyword evidence="9" id="KW-0699">rRNA-binding</keyword>
<name>A0A1F6DCP2_9BACT</name>
<evidence type="ECO:0000256" key="6">
    <source>
        <dbReference type="ARBA" id="ARBA00022759"/>
    </source>
</evidence>
<accession>A0A1F6DCP2</accession>
<keyword evidence="8 9" id="KW-0694">RNA-binding</keyword>
<comment type="catalytic activity">
    <reaction evidence="1 9">
        <text>Endonucleolytic cleavage to 5'-phosphomonoester.</text>
        <dbReference type="EC" id="3.1.26.3"/>
    </reaction>
</comment>
<comment type="subunit">
    <text evidence="9">Homodimer.</text>
</comment>
<feature type="binding site" evidence="9">
    <location>
        <position position="45"/>
    </location>
    <ligand>
        <name>Mg(2+)</name>
        <dbReference type="ChEBI" id="CHEBI:18420"/>
    </ligand>
</feature>
<evidence type="ECO:0000256" key="3">
    <source>
        <dbReference type="ARBA" id="ARBA00022552"/>
    </source>
</evidence>
<dbReference type="InterPro" id="IPR014720">
    <property type="entry name" value="dsRBD_dom"/>
</dbReference>
<feature type="binding site" evidence="9">
    <location>
        <position position="121"/>
    </location>
    <ligand>
        <name>Mg(2+)</name>
        <dbReference type="ChEBI" id="CHEBI:18420"/>
    </ligand>
</feature>
<dbReference type="GO" id="GO:0010468">
    <property type="term" value="P:regulation of gene expression"/>
    <property type="evidence" value="ECO:0007669"/>
    <property type="project" value="TreeGrafter"/>
</dbReference>
<evidence type="ECO:0000256" key="8">
    <source>
        <dbReference type="ARBA" id="ARBA00022884"/>
    </source>
</evidence>
<protein>
    <recommendedName>
        <fullName evidence="9">Ribonuclease 3</fullName>
        <ecNumber evidence="9">3.1.26.3</ecNumber>
    </recommendedName>
    <alternativeName>
        <fullName evidence="9">Ribonuclease III</fullName>
        <shortName evidence="9">RNase III</shortName>
    </alternativeName>
</protein>
<evidence type="ECO:0000256" key="2">
    <source>
        <dbReference type="ARBA" id="ARBA00010183"/>
    </source>
</evidence>
<feature type="active site" evidence="9">
    <location>
        <position position="49"/>
    </location>
</feature>
<keyword evidence="5 9" id="KW-0540">Nuclease</keyword>
<dbReference type="Proteomes" id="UP000178794">
    <property type="component" value="Unassembled WGS sequence"/>
</dbReference>
<dbReference type="GO" id="GO:0004525">
    <property type="term" value="F:ribonuclease III activity"/>
    <property type="evidence" value="ECO:0007669"/>
    <property type="project" value="UniProtKB-UniRule"/>
</dbReference>
<dbReference type="SMART" id="SM00535">
    <property type="entry name" value="RIBOc"/>
    <property type="match status" value="1"/>
</dbReference>
<dbReference type="GO" id="GO:0006364">
    <property type="term" value="P:rRNA processing"/>
    <property type="evidence" value="ECO:0007669"/>
    <property type="project" value="UniProtKB-UniRule"/>
</dbReference>
<dbReference type="GO" id="GO:0003725">
    <property type="term" value="F:double-stranded RNA binding"/>
    <property type="evidence" value="ECO:0007669"/>
    <property type="project" value="TreeGrafter"/>
</dbReference>
<dbReference type="SUPFAM" id="SSF54768">
    <property type="entry name" value="dsRNA-binding domain-like"/>
    <property type="match status" value="1"/>
</dbReference>
<dbReference type="EMBL" id="MFLF01000020">
    <property type="protein sequence ID" value="OGG59087.1"/>
    <property type="molecule type" value="Genomic_DNA"/>
</dbReference>
<evidence type="ECO:0000256" key="9">
    <source>
        <dbReference type="HAMAP-Rule" id="MF_00104"/>
    </source>
</evidence>
<evidence type="ECO:0000256" key="5">
    <source>
        <dbReference type="ARBA" id="ARBA00022722"/>
    </source>
</evidence>
<keyword evidence="6 9" id="KW-0255">Endonuclease</keyword>
<keyword evidence="4 9" id="KW-0507">mRNA processing</keyword>
<reference evidence="12 13" key="1">
    <citation type="journal article" date="2016" name="Nat. Commun.">
        <title>Thousands of microbial genomes shed light on interconnected biogeochemical processes in an aquifer system.</title>
        <authorList>
            <person name="Anantharaman K."/>
            <person name="Brown C.T."/>
            <person name="Hug L.A."/>
            <person name="Sharon I."/>
            <person name="Castelle C.J."/>
            <person name="Probst A.J."/>
            <person name="Thomas B.C."/>
            <person name="Singh A."/>
            <person name="Wilkins M.J."/>
            <person name="Karaoz U."/>
            <person name="Brodie E.L."/>
            <person name="Williams K.H."/>
            <person name="Hubbard S.S."/>
            <person name="Banfield J.F."/>
        </authorList>
    </citation>
    <scope>NUCLEOTIDE SEQUENCE [LARGE SCALE GENOMIC DNA]</scope>
</reference>
<comment type="subcellular location">
    <subcellularLocation>
        <location evidence="9">Cytoplasm</location>
    </subcellularLocation>
</comment>
<comment type="similarity">
    <text evidence="2">Belongs to the ribonuclease III family.</text>
</comment>
<evidence type="ECO:0000256" key="1">
    <source>
        <dbReference type="ARBA" id="ARBA00000109"/>
    </source>
</evidence>
<dbReference type="CDD" id="cd10845">
    <property type="entry name" value="DSRM_RNAse_III_family"/>
    <property type="match status" value="1"/>
</dbReference>
<dbReference type="PANTHER" id="PTHR11207:SF0">
    <property type="entry name" value="RIBONUCLEASE 3"/>
    <property type="match status" value="1"/>
</dbReference>
<keyword evidence="9" id="KW-0460">Magnesium</keyword>
<sequence length="228" mass="25725">MNYSAIEERIGVTFREKVHLLTALTHRSYLNEHREATQEHNERYEFLGDAVLELIVTDYLFREYPKKPEGELTAIRSALVNTVSLAGAATELGLGEYLLMSKGEAKDTGRARQYLLADVFEAVAGAIFLDQGYDAARDYIARSLFGKTKEIVEKELWKDAKSRFQERAQDKVSITPTYETLRQTGPDHARQFVIGAFLGKELIAEGEGFSKQEAEQVAAERALTKQGW</sequence>
<dbReference type="Pfam" id="PF14622">
    <property type="entry name" value="Ribonucleas_3_3"/>
    <property type="match status" value="1"/>
</dbReference>
<dbReference type="CDD" id="cd00593">
    <property type="entry name" value="RIBOc"/>
    <property type="match status" value="1"/>
</dbReference>
<dbReference type="HAMAP" id="MF_00104">
    <property type="entry name" value="RNase_III"/>
    <property type="match status" value="1"/>
</dbReference>
<dbReference type="SUPFAM" id="SSF69065">
    <property type="entry name" value="RNase III domain-like"/>
    <property type="match status" value="1"/>
</dbReference>
<dbReference type="EC" id="3.1.26.3" evidence="9"/>
<dbReference type="Pfam" id="PF00035">
    <property type="entry name" value="dsrm"/>
    <property type="match status" value="1"/>
</dbReference>
<keyword evidence="3 9" id="KW-0698">rRNA processing</keyword>
<dbReference type="PROSITE" id="PS50137">
    <property type="entry name" value="DS_RBD"/>
    <property type="match status" value="1"/>
</dbReference>
<feature type="domain" description="DRBM" evidence="10">
    <location>
        <begin position="159"/>
        <end position="228"/>
    </location>
</feature>
<dbReference type="GO" id="GO:0046872">
    <property type="term" value="F:metal ion binding"/>
    <property type="evidence" value="ECO:0007669"/>
    <property type="project" value="UniProtKB-KW"/>
</dbReference>
<dbReference type="InterPro" id="IPR000999">
    <property type="entry name" value="RNase_III_dom"/>
</dbReference>
<dbReference type="PANTHER" id="PTHR11207">
    <property type="entry name" value="RIBONUCLEASE III"/>
    <property type="match status" value="1"/>
</dbReference>
<keyword evidence="9" id="KW-0819">tRNA processing</keyword>
<dbReference type="InterPro" id="IPR011907">
    <property type="entry name" value="RNase_III"/>
</dbReference>
<dbReference type="InterPro" id="IPR036389">
    <property type="entry name" value="RNase_III_sf"/>
</dbReference>
<dbReference type="GO" id="GO:0005737">
    <property type="term" value="C:cytoplasm"/>
    <property type="evidence" value="ECO:0007669"/>
    <property type="project" value="UniProtKB-SubCell"/>
</dbReference>
<dbReference type="PROSITE" id="PS50142">
    <property type="entry name" value="RNASE_3_2"/>
    <property type="match status" value="1"/>
</dbReference>
<keyword evidence="7 9" id="KW-0378">Hydrolase</keyword>
<comment type="function">
    <text evidence="9">Digests double-stranded RNA. Involved in the processing of primary rRNA transcript to yield the immediate precursors to the large and small rRNAs (23S and 16S). Processes some mRNAs, and tRNAs when they are encoded in the rRNA operon. Processes pre-crRNA and tracrRNA of type II CRISPR loci if present in the organism.</text>
</comment>
<comment type="cofactor">
    <cofactor evidence="9">
        <name>Mg(2+)</name>
        <dbReference type="ChEBI" id="CHEBI:18420"/>
    </cofactor>
</comment>
<dbReference type="Gene3D" id="3.30.160.20">
    <property type="match status" value="1"/>
</dbReference>
<proteinExistence type="inferred from homology"/>
<evidence type="ECO:0000259" key="10">
    <source>
        <dbReference type="PROSITE" id="PS50137"/>
    </source>
</evidence>
<evidence type="ECO:0000259" key="11">
    <source>
        <dbReference type="PROSITE" id="PS50142"/>
    </source>
</evidence>
<feature type="binding site" evidence="9">
    <location>
        <position position="118"/>
    </location>
    <ligand>
        <name>Mg(2+)</name>
        <dbReference type="ChEBI" id="CHEBI:18420"/>
    </ligand>
</feature>
<dbReference type="GO" id="GO:0006397">
    <property type="term" value="P:mRNA processing"/>
    <property type="evidence" value="ECO:0007669"/>
    <property type="project" value="UniProtKB-UniRule"/>
</dbReference>
<evidence type="ECO:0000256" key="7">
    <source>
        <dbReference type="ARBA" id="ARBA00022801"/>
    </source>
</evidence>
<comment type="caution">
    <text evidence="12">The sequence shown here is derived from an EMBL/GenBank/DDBJ whole genome shotgun (WGS) entry which is preliminary data.</text>
</comment>
<dbReference type="FunFam" id="1.10.1520.10:FF:000001">
    <property type="entry name" value="Ribonuclease 3"/>
    <property type="match status" value="1"/>
</dbReference>
<keyword evidence="9" id="KW-0963">Cytoplasm</keyword>
<feature type="active site" evidence="9">
    <location>
        <position position="121"/>
    </location>
</feature>